<protein>
    <recommendedName>
        <fullName evidence="3">SAV-6107-like HEPN domain-containing protein</fullName>
    </recommendedName>
</protein>
<keyword evidence="2" id="KW-1185">Reference proteome</keyword>
<organism evidence="1 2">
    <name type="scientific">Klenkia brasiliensis</name>
    <dbReference type="NCBI Taxonomy" id="333142"/>
    <lineage>
        <taxon>Bacteria</taxon>
        <taxon>Bacillati</taxon>
        <taxon>Actinomycetota</taxon>
        <taxon>Actinomycetes</taxon>
        <taxon>Geodermatophilales</taxon>
        <taxon>Geodermatophilaceae</taxon>
        <taxon>Klenkia</taxon>
    </lineage>
</organism>
<sequence>MSTAEQGHRRAEEYLELVAQGRRAEADAVLATADDLASITYLGAAFTAVSRSGARELSPAQRAQATGRHMRLAAQRDAARRDPVALRPWLAALAREAEFVREMQATAAARALSDG</sequence>
<evidence type="ECO:0000313" key="1">
    <source>
        <dbReference type="EMBL" id="SDG45596.1"/>
    </source>
</evidence>
<evidence type="ECO:0000313" key="2">
    <source>
        <dbReference type="Proteomes" id="UP000198863"/>
    </source>
</evidence>
<dbReference type="Proteomes" id="UP000198863">
    <property type="component" value="Unassembled WGS sequence"/>
</dbReference>
<dbReference type="AlphaFoldDB" id="A0A1G7UDC9"/>
<reference evidence="2" key="1">
    <citation type="submission" date="2016-10" db="EMBL/GenBank/DDBJ databases">
        <authorList>
            <person name="Varghese N."/>
            <person name="Submissions S."/>
        </authorList>
    </citation>
    <scope>NUCLEOTIDE SEQUENCE [LARGE SCALE GENOMIC DNA]</scope>
    <source>
        <strain evidence="2">DSM 44526</strain>
    </source>
</reference>
<dbReference type="RefSeq" id="WP_091063313.1">
    <property type="nucleotide sequence ID" value="NZ_FNCF01000004.1"/>
</dbReference>
<dbReference type="OrthoDB" id="5192388at2"/>
<evidence type="ECO:0008006" key="3">
    <source>
        <dbReference type="Google" id="ProtNLM"/>
    </source>
</evidence>
<proteinExistence type="predicted"/>
<gene>
    <name evidence="1" type="ORF">SAMN05660324_2590</name>
</gene>
<accession>A0A1G7UDC9</accession>
<dbReference type="EMBL" id="FNCF01000004">
    <property type="protein sequence ID" value="SDG45596.1"/>
    <property type="molecule type" value="Genomic_DNA"/>
</dbReference>
<name>A0A1G7UDC9_9ACTN</name>